<dbReference type="EC" id="2.3.2.27" evidence="5"/>
<organism evidence="16 17">
    <name type="scientific">Pseudomonas pergaminensis</name>
    <dbReference type="NCBI Taxonomy" id="2853159"/>
    <lineage>
        <taxon>Bacteria</taxon>
        <taxon>Pseudomonadati</taxon>
        <taxon>Pseudomonadota</taxon>
        <taxon>Gammaproteobacteria</taxon>
        <taxon>Pseudomonadales</taxon>
        <taxon>Pseudomonadaceae</taxon>
        <taxon>Pseudomonas</taxon>
    </lineage>
</organism>
<dbReference type="Gene3D" id="1.20.58.360">
    <property type="entry name" value="Shigella T3SS effector IpaH defines"/>
    <property type="match status" value="1"/>
</dbReference>
<evidence type="ECO:0000256" key="3">
    <source>
        <dbReference type="ARBA" id="ARBA00004613"/>
    </source>
</evidence>
<keyword evidence="11 14" id="KW-0832">Ubl conjugation</keyword>
<keyword evidence="6 14" id="KW-0964">Secreted</keyword>
<evidence type="ECO:0000313" key="17">
    <source>
        <dbReference type="Proteomes" id="UP001056907"/>
    </source>
</evidence>
<evidence type="ECO:0000256" key="2">
    <source>
        <dbReference type="ARBA" id="ARBA00004192"/>
    </source>
</evidence>
<keyword evidence="8 14" id="KW-0808">Transferase</keyword>
<comment type="similarity">
    <text evidence="4 14">Belongs to the LRR-containing bacterial E3 ligase family.</text>
</comment>
<dbReference type="GO" id="GO:0005576">
    <property type="term" value="C:extracellular region"/>
    <property type="evidence" value="ECO:0007669"/>
    <property type="project" value="UniProtKB-SubCell"/>
</dbReference>
<evidence type="ECO:0000256" key="13">
    <source>
        <dbReference type="ARBA" id="ARBA00023200"/>
    </source>
</evidence>
<name>A0ABD7TKR3_9PSED</name>
<evidence type="ECO:0000256" key="7">
    <source>
        <dbReference type="ARBA" id="ARBA00022614"/>
    </source>
</evidence>
<dbReference type="RefSeq" id="WP_252993561.1">
    <property type="nucleotide sequence ID" value="NZ_CP078013.2"/>
</dbReference>
<evidence type="ECO:0000256" key="5">
    <source>
        <dbReference type="ARBA" id="ARBA00012483"/>
    </source>
</evidence>
<dbReference type="InterPro" id="IPR032675">
    <property type="entry name" value="LRR_dom_sf"/>
</dbReference>
<dbReference type="GO" id="GO:0030430">
    <property type="term" value="C:host cell cytoplasm"/>
    <property type="evidence" value="ECO:0007669"/>
    <property type="project" value="UniProtKB-SubCell"/>
</dbReference>
<dbReference type="PANTHER" id="PTHR47114:SF2">
    <property type="entry name" value="OLIGODENDROCYTE-MYELIN GLYCOPROTEIN"/>
    <property type="match status" value="1"/>
</dbReference>
<comment type="catalytic activity">
    <reaction evidence="1">
        <text>S-ubiquitinyl-[E2 ubiquitin-conjugating enzyme]-L-cysteine + [acceptor protein]-L-lysine = [E2 ubiquitin-conjugating enzyme]-L-cysteine + N(6)-ubiquitinyl-[acceptor protein]-L-lysine.</text>
        <dbReference type="EC" id="2.3.2.27"/>
    </reaction>
</comment>
<evidence type="ECO:0000256" key="9">
    <source>
        <dbReference type="ARBA" id="ARBA00022737"/>
    </source>
</evidence>
<evidence type="ECO:0000256" key="11">
    <source>
        <dbReference type="ARBA" id="ARBA00022843"/>
    </source>
</evidence>
<keyword evidence="10 14" id="KW-0833">Ubl conjugation pathway</keyword>
<dbReference type="Gene3D" id="3.80.10.10">
    <property type="entry name" value="Ribonuclease Inhibitor"/>
    <property type="match status" value="1"/>
</dbReference>
<dbReference type="InterPro" id="IPR029487">
    <property type="entry name" value="NEL_dom"/>
</dbReference>
<evidence type="ECO:0000259" key="15">
    <source>
        <dbReference type="PROSITE" id="PS52053"/>
    </source>
</evidence>
<feature type="domain" description="NEL" evidence="15">
    <location>
        <begin position="1883"/>
        <end position="2175"/>
    </location>
</feature>
<keyword evidence="7" id="KW-0433">Leucine-rich repeat</keyword>
<dbReference type="SUPFAM" id="SSF52058">
    <property type="entry name" value="L domain-like"/>
    <property type="match status" value="1"/>
</dbReference>
<dbReference type="EMBL" id="CP078013">
    <property type="protein sequence ID" value="USW02222.1"/>
    <property type="molecule type" value="Genomic_DNA"/>
</dbReference>
<dbReference type="GO" id="GO:0061630">
    <property type="term" value="F:ubiquitin protein ligase activity"/>
    <property type="evidence" value="ECO:0007669"/>
    <property type="project" value="UniProtKB-EC"/>
</dbReference>
<evidence type="ECO:0000256" key="4">
    <source>
        <dbReference type="ARBA" id="ARBA00009868"/>
    </source>
</evidence>
<reference evidence="16" key="1">
    <citation type="journal article" date="2022" name="Front. Plant Sci.">
        <title>Agronomic efficiency and genome mining analysis of the wheat-biostimulant rhizospheric bacterium Pseudomonas pergaminensis sp. nov. strain 1008T.</title>
        <authorList>
            <person name="Diaz M."/>
            <person name="Bach T."/>
            <person name="Gonzalez Anta G."/>
            <person name="Agaras B."/>
            <person name="Wibberg D."/>
            <person name="Noguera F."/>
            <person name="Canciani W."/>
            <person name="Valverde C."/>
        </authorList>
    </citation>
    <scope>NUCLEOTIDE SEQUENCE</scope>
    <source>
        <strain evidence="16">1008</strain>
    </source>
</reference>
<dbReference type="PANTHER" id="PTHR47114">
    <property type="match status" value="1"/>
</dbReference>
<proteinExistence type="inferred from homology"/>
<comment type="subcellular location">
    <subcellularLocation>
        <location evidence="2">Host cytoplasm</location>
    </subcellularLocation>
    <subcellularLocation>
        <location evidence="3">Secreted</location>
    </subcellularLocation>
</comment>
<dbReference type="Pfam" id="PF14496">
    <property type="entry name" value="NEL"/>
    <property type="match status" value="1"/>
</dbReference>
<evidence type="ECO:0000313" key="16">
    <source>
        <dbReference type="EMBL" id="USW02222.1"/>
    </source>
</evidence>
<gene>
    <name evidence="16" type="ORF">KUA23_05710</name>
</gene>
<accession>A0ABD7TKR3</accession>
<evidence type="ECO:0000256" key="6">
    <source>
        <dbReference type="ARBA" id="ARBA00022525"/>
    </source>
</evidence>
<dbReference type="PROSITE" id="PS52053">
    <property type="entry name" value="NEL"/>
    <property type="match status" value="1"/>
</dbReference>
<evidence type="ECO:0000256" key="12">
    <source>
        <dbReference type="ARBA" id="ARBA00023026"/>
    </source>
</evidence>
<feature type="active site" description="Glycyl thioester intermediate" evidence="14">
    <location>
        <position position="1975"/>
    </location>
</feature>
<protein>
    <recommendedName>
        <fullName evidence="5">RING-type E3 ubiquitin transferase</fullName>
        <ecNumber evidence="5">2.3.2.27</ecNumber>
    </recommendedName>
</protein>
<keyword evidence="9" id="KW-0677">Repeat</keyword>
<evidence type="ECO:0000256" key="10">
    <source>
        <dbReference type="ARBA" id="ARBA00022786"/>
    </source>
</evidence>
<sequence length="2175" mass="244475">MPTHLLLNGLSGNLQSSESWARQQALEMIRETLARTMSSLTPQEQRDYVRLQREAHQAIKAVDRENAALLQAFQSDGTTQLRNRIGGLDPHNLFLHTRYLEELQPPLPWEPRASAHLNGTHRSRFRRAYDEWKYRPHVSTLSLWDAACLNFDFATSQPQASGQTFVESSYLSGADNLQLTVSQFIAIARDLDLGGQLDKRLQTALGQGGKLQGLLQASSEACLRFEALEAYRNRAHTGVTRDLLASLNAALDGSGPALPFDTLGMSTGITVLPAVPFVPSGQTVPVPLLLIRVAAHGVLSYFPFRPGGALRYHRDANAAHAAFMQQLKTSHSEGDLGWFARQLPMAEMHGFKQLLKDAPRPVGLSPVAGFLYDTFHRLFPQRALDGLRFTPDPKHGRKESLVQACTYREVQRYQANLSTLATRRSERDLQALIDGVAAMAREVLELLLTPMPGGVTGLNRVMQVAVFGSLAYSVIIGINEAARGEASEFASALADIADLAINGLLITTAGRVHNQRMTRLLHQLGNPRKVTHADGSHALWKPDIGPYAILDQHLLDGQIANAQGVYQVDSKQYAWLQKDQERHVVEVSYDAQSMRFVLKLENAGRFAPPILFDPALQAWTLDLHNAHTLSDIQLAERMLPDGSTAVPRIEMERMLRSTAADRTTLDRVWAGDPAPVNLTEGVRRLQADRVIEQLIKDFSRRGHMPPHADGTVLCLLTQVPAWPVDACINVHDQRGVLIERYAARENGLSHTVELMRRDDGTYGGLTDPLTSAHTQEQLFELILNQQPATSLLGKEGSPHLTVAQRIARLRVQISELAKTHRHPLFTAMTRYDGYARDEVPVEDSARQWLPIQVPPPLVTVTPLLKKLRGLYPPLTSANLQQLLLQTPLDANQQAAFLRDASLPQAVRENLEHHRTALRIDIVIDGLYHPRAYNPDTDLWARDFIASLLRSTCKRDFVVTEVSNGPPADRYVSSGPDDTTVELLHYGQGHYEAYDMRNAGPIPVSPAIDSLYLAVGSVLQPGERLKLGMNSASDAQGLRDTLGDLMSTRRSPEGQVSPLDQSLGQYEQSVVLPHDLKPDALGLYQWEGQQLLPLYGSLYPIVYDNRLRKWRLKHPQKVGVDTPRLEHNRQGAWRLSSENPLTWDDHRLFYRLGPAHYHVDQTTAAQIMRLTDTPAQALREVHSSGLPPPPLLQDTSKRFHIEREILQFIQAMSVYSATRNARPSLQLLLVTSLPAWPHSHALEIINAQGQVIQRYPASSGASSERIQLTEAQSRGLEPLTRIVLNDQVCRALLGELPTSQEERLFKLSKKIAEYAWRERAQLFDILYAQSEQGATSLERRLHAHFPQLPVSAVKAIIGQSSPNELKQLHKRDEVGLRLAEQVRLTADDMRLNRAYEGLYLSTLANPDSEKIMLHLLKDVPGWPLSLRLEVRDASLAGPLLARAGQTGATDRRTLVKIDGGYQSHDRDGHRLNEQPDGTRDLLGAVVLTLDDAECRALGVEEGAEPKALRHAIADLALGQRVAIKALLGLTHIPAWLQPPMRVDTSFIVYPFTLRSLWPFGGNQPVDLVSKVREIYPSFSVADARDLINSLGMNEPAALIELERRKAEYQALEFELQRWIDTPQPVDDQAIDPAIYLEGWNYGRRRLMAERILRAWRHETRAAYDNETGLFDSHQLVLRLDGNSLPDPDFMLGTRGFEHIEYLRIVSDSFPPTGNAFLSKFIGLTHLKLDCMLNDLPTSLTQMTQLQQLDLSDNLIVLTPESRQRLAGLTRLEGLYLDGNPLGLTPDVSQMTRLQVLSLRQTHIDQWPIGAERRSTLRHLMLQENRLTTVPEAVFSDVRMGPTNLHTVLHDNPLSEQTLGRIRDYRDRTGIALGGLLPGELHQPATSNDVSFWLAGIPNARHAQRQALWDQLLRHEGARPEDAFRVLRDLTQSFSYRSSQDTRQALTQRVWQLLDAMGESTELRDRVFRSTYTDGTCGDGAILVFIDMEIVHKVHQARTQASSNQADRELLALAKSLFYLRQVDQLADAHIQDRRMAGLEVDDAEIKLYYRMCFREEFNLPIGREEMLYSVEDWVDEQDINQARITLQALSGTQAAQNSLLTEEFWIEYLARSYPEPFSTIENVARYKLNRLNEEVVYRRSDIYLDRRQSLVELEIAERNRLVRQLTEAAQLAQQVN</sequence>
<keyword evidence="12" id="KW-0843">Virulence</keyword>
<evidence type="ECO:0000256" key="8">
    <source>
        <dbReference type="ARBA" id="ARBA00022679"/>
    </source>
</evidence>
<comment type="PTM">
    <text evidence="14">Ubiquitinated in the presence of host E1 ubiquitin-activating enzyme, E2 ubiquitin-conjugating enzyme and ubiquitin.</text>
</comment>
<dbReference type="InterPro" id="IPR051071">
    <property type="entry name" value="LRR-bact_E3_ubiq_ligases"/>
</dbReference>
<evidence type="ECO:0000256" key="14">
    <source>
        <dbReference type="PROSITE-ProRule" id="PRU01398"/>
    </source>
</evidence>
<dbReference type="Proteomes" id="UP001056907">
    <property type="component" value="Chromosome"/>
</dbReference>
<keyword evidence="13 14" id="KW-1035">Host cytoplasm</keyword>
<dbReference type="KEGG" id="ppeg:KUA23_05710"/>
<evidence type="ECO:0000256" key="1">
    <source>
        <dbReference type="ARBA" id="ARBA00000900"/>
    </source>
</evidence>
<reference evidence="16" key="2">
    <citation type="submission" date="2024-04" db="EMBL/GenBank/DDBJ databases">
        <authorList>
            <person name="Diaz M."/>
            <person name="Bach T."/>
            <person name="Gonzalez Anta G."/>
            <person name="Agaras B."/>
            <person name="Wibberg D."/>
            <person name="Noguera F."/>
            <person name="Canciani W."/>
            <person name="Ybarra T."/>
            <person name="Nunez M.L."/>
            <person name="Valverde C."/>
        </authorList>
    </citation>
    <scope>NUCLEOTIDE SEQUENCE</scope>
    <source>
        <strain evidence="16">1008</strain>
    </source>
</reference>